<evidence type="ECO:0000256" key="1">
    <source>
        <dbReference type="ARBA" id="ARBA00022723"/>
    </source>
</evidence>
<dbReference type="EMBL" id="JBAMMX010000006">
    <property type="protein sequence ID" value="KAK6937920.1"/>
    <property type="molecule type" value="Genomic_DNA"/>
</dbReference>
<feature type="transmembrane region" description="Helical" evidence="4">
    <location>
        <begin position="93"/>
        <end position="111"/>
    </location>
</feature>
<gene>
    <name evidence="6" type="ORF">RJ641_031428</name>
</gene>
<evidence type="ECO:0000313" key="7">
    <source>
        <dbReference type="Proteomes" id="UP001370490"/>
    </source>
</evidence>
<keyword evidence="4" id="KW-0472">Membrane</keyword>
<keyword evidence="4" id="KW-1133">Transmembrane helix</keyword>
<dbReference type="AlphaFoldDB" id="A0AAN8ZKY3"/>
<dbReference type="GO" id="GO:0005634">
    <property type="term" value="C:nucleus"/>
    <property type="evidence" value="ECO:0007669"/>
    <property type="project" value="TreeGrafter"/>
</dbReference>
<dbReference type="InterPro" id="IPR028156">
    <property type="entry name" value="RIP"/>
</dbReference>
<keyword evidence="7" id="KW-1185">Reference proteome</keyword>
<protein>
    <submittedName>
        <fullName evidence="6">RPA-interacting protein, C-terminal domain</fullName>
    </submittedName>
</protein>
<proteinExistence type="predicted"/>
<evidence type="ECO:0000256" key="4">
    <source>
        <dbReference type="SAM" id="Phobius"/>
    </source>
</evidence>
<dbReference type="GO" id="GO:0006606">
    <property type="term" value="P:protein import into nucleus"/>
    <property type="evidence" value="ECO:0007669"/>
    <property type="project" value="TreeGrafter"/>
</dbReference>
<dbReference type="Proteomes" id="UP001370490">
    <property type="component" value="Unassembled WGS sequence"/>
</dbReference>
<dbReference type="PANTHER" id="PTHR31742:SF1">
    <property type="entry name" value="RPA-INTERACTING PROTEIN"/>
    <property type="match status" value="1"/>
</dbReference>
<dbReference type="GO" id="GO:0008270">
    <property type="term" value="F:zinc ion binding"/>
    <property type="evidence" value="ECO:0007669"/>
    <property type="project" value="UniProtKB-KW"/>
</dbReference>
<dbReference type="PANTHER" id="PTHR31742">
    <property type="entry name" value="RPA-INTERACTING PROTEIN RPAIN"/>
    <property type="match status" value="1"/>
</dbReference>
<keyword evidence="4" id="KW-0812">Transmembrane</keyword>
<comment type="caution">
    <text evidence="6">The sequence shown here is derived from an EMBL/GenBank/DDBJ whole genome shotgun (WGS) entry which is preliminary data.</text>
</comment>
<evidence type="ECO:0000256" key="2">
    <source>
        <dbReference type="ARBA" id="ARBA00022771"/>
    </source>
</evidence>
<evidence type="ECO:0000256" key="3">
    <source>
        <dbReference type="ARBA" id="ARBA00022833"/>
    </source>
</evidence>
<organism evidence="6 7">
    <name type="scientific">Dillenia turbinata</name>
    <dbReference type="NCBI Taxonomy" id="194707"/>
    <lineage>
        <taxon>Eukaryota</taxon>
        <taxon>Viridiplantae</taxon>
        <taxon>Streptophyta</taxon>
        <taxon>Embryophyta</taxon>
        <taxon>Tracheophyta</taxon>
        <taxon>Spermatophyta</taxon>
        <taxon>Magnoliopsida</taxon>
        <taxon>eudicotyledons</taxon>
        <taxon>Gunneridae</taxon>
        <taxon>Pentapetalae</taxon>
        <taxon>Dilleniales</taxon>
        <taxon>Dilleniaceae</taxon>
        <taxon>Dillenia</taxon>
    </lineage>
</organism>
<feature type="domain" description="RPA-interacting protein C-terminal" evidence="5">
    <location>
        <begin position="108"/>
        <end position="158"/>
    </location>
</feature>
<keyword evidence="1" id="KW-0479">Metal-binding</keyword>
<dbReference type="Pfam" id="PF14768">
    <property type="entry name" value="RPA_interact_C"/>
    <property type="match status" value="1"/>
</dbReference>
<name>A0AAN8ZKY3_9MAGN</name>
<keyword evidence="2" id="KW-0863">Zinc-finger</keyword>
<accession>A0AAN8ZKY3</accession>
<reference evidence="6 7" key="1">
    <citation type="submission" date="2023-12" db="EMBL/GenBank/DDBJ databases">
        <title>A high-quality genome assembly for Dillenia turbinata (Dilleniales).</title>
        <authorList>
            <person name="Chanderbali A."/>
        </authorList>
    </citation>
    <scope>NUCLEOTIDE SEQUENCE [LARGE SCALE GENOMIC DNA]</scope>
    <source>
        <strain evidence="6">LSX21</strain>
        <tissue evidence="6">Leaf</tissue>
    </source>
</reference>
<evidence type="ECO:0000313" key="6">
    <source>
        <dbReference type="EMBL" id="KAK6937920.1"/>
    </source>
</evidence>
<sequence length="242" mass="27533">MEEHNCQSTSSTLNRPSINLTIPTGSTRLLFPDIIPDDSNLCIHLFVVKDPHYLFTRQSGAPENYVETWENEEDEYLARAVYEHMDLNSPSRMFYPLGVVLCFLLMFSVNLKFLEARLAEAHAEHFDRGCRMKPVFCIKTMFDLTALFIQCQHCNTYEASFLGCIGGRRSHVCSMICTELSDFLLYKACNPLQQAYPHTRIKPSGQGGLIHKMHELLMFIFKINNNNIKPSGQGGPTDGLET</sequence>
<dbReference type="InterPro" id="IPR028159">
    <property type="entry name" value="RPA_interact_C_dom"/>
</dbReference>
<keyword evidence="3" id="KW-0862">Zinc</keyword>
<evidence type="ECO:0000259" key="5">
    <source>
        <dbReference type="Pfam" id="PF14768"/>
    </source>
</evidence>